<evidence type="ECO:0000256" key="7">
    <source>
        <dbReference type="HAMAP-Rule" id="MF_00600"/>
    </source>
</evidence>
<keyword evidence="3 7" id="KW-0547">Nucleotide-binding</keyword>
<keyword evidence="6 7" id="KW-0413">Isomerase</keyword>
<feature type="binding site" evidence="7">
    <location>
        <position position="51"/>
    </location>
    <ligand>
        <name>ATP</name>
        <dbReference type="ChEBI" id="CHEBI:30616"/>
    </ligand>
</feature>
<dbReference type="GO" id="GO:0005524">
    <property type="term" value="F:ATP binding"/>
    <property type="evidence" value="ECO:0007669"/>
    <property type="project" value="UniProtKB-UniRule"/>
</dbReference>
<keyword evidence="11" id="KW-1185">Reference proteome</keyword>
<feature type="binding site" evidence="7">
    <location>
        <begin position="479"/>
        <end position="481"/>
    </location>
    <ligand>
        <name>ATP</name>
        <dbReference type="ChEBI" id="CHEBI:30616"/>
    </ligand>
</feature>
<dbReference type="GO" id="GO:0016853">
    <property type="term" value="F:isomerase activity"/>
    <property type="evidence" value="ECO:0007669"/>
    <property type="project" value="UniProtKB-KW"/>
</dbReference>
<dbReference type="FunFam" id="3.50.7.10:FF:000001">
    <property type="entry name" value="60 kDa chaperonin"/>
    <property type="match status" value="1"/>
</dbReference>
<dbReference type="Pfam" id="PF00118">
    <property type="entry name" value="Cpn60_TCP1"/>
    <property type="match status" value="1"/>
</dbReference>
<evidence type="ECO:0000256" key="8">
    <source>
        <dbReference type="RuleBase" id="RU000418"/>
    </source>
</evidence>
<dbReference type="PRINTS" id="PR00298">
    <property type="entry name" value="CHAPERONIN60"/>
</dbReference>
<evidence type="ECO:0000256" key="4">
    <source>
        <dbReference type="ARBA" id="ARBA00022840"/>
    </source>
</evidence>
<dbReference type="PROSITE" id="PS00296">
    <property type="entry name" value="CHAPERONINS_CPN60"/>
    <property type="match status" value="1"/>
</dbReference>
<feature type="binding site" evidence="7">
    <location>
        <begin position="30"/>
        <end position="33"/>
    </location>
    <ligand>
        <name>ATP</name>
        <dbReference type="ChEBI" id="CHEBI:30616"/>
    </ligand>
</feature>
<dbReference type="NCBIfam" id="NF000592">
    <property type="entry name" value="PRK00013.1"/>
    <property type="match status" value="1"/>
</dbReference>
<comment type="subunit">
    <text evidence="7 9">Forms a cylinder of 14 subunits composed of two heptameric rings stacked back-to-back. Interacts with the co-chaperonin GroES.</text>
</comment>
<dbReference type="FunFam" id="1.10.560.10:FF:000001">
    <property type="entry name" value="60 kDa chaperonin"/>
    <property type="match status" value="1"/>
</dbReference>
<dbReference type="SUPFAM" id="SSF48592">
    <property type="entry name" value="GroEL equatorial domain-like"/>
    <property type="match status" value="1"/>
</dbReference>
<dbReference type="InterPro" id="IPR018370">
    <property type="entry name" value="Chaperonin_Cpn60_CS"/>
</dbReference>
<dbReference type="SUPFAM" id="SSF52029">
    <property type="entry name" value="GroEL apical domain-like"/>
    <property type="match status" value="1"/>
</dbReference>
<dbReference type="AlphaFoldDB" id="A0A7W6HCW1"/>
<dbReference type="InterPro" id="IPR027410">
    <property type="entry name" value="TCP-1-like_intermed_sf"/>
</dbReference>
<dbReference type="Gene3D" id="3.30.260.10">
    <property type="entry name" value="TCP-1-like chaperonin intermediate domain"/>
    <property type="match status" value="1"/>
</dbReference>
<feature type="binding site" evidence="7">
    <location>
        <begin position="87"/>
        <end position="91"/>
    </location>
    <ligand>
        <name>ATP</name>
        <dbReference type="ChEBI" id="CHEBI:30616"/>
    </ligand>
</feature>
<keyword evidence="4 7" id="KW-0067">ATP-binding</keyword>
<dbReference type="Gene3D" id="3.50.7.10">
    <property type="entry name" value="GroEL"/>
    <property type="match status" value="1"/>
</dbReference>
<dbReference type="CDD" id="cd03344">
    <property type="entry name" value="GroEL"/>
    <property type="match status" value="1"/>
</dbReference>
<evidence type="ECO:0000256" key="1">
    <source>
        <dbReference type="ARBA" id="ARBA00006607"/>
    </source>
</evidence>
<dbReference type="GO" id="GO:0042026">
    <property type="term" value="P:protein refolding"/>
    <property type="evidence" value="ECO:0007669"/>
    <property type="project" value="UniProtKB-UniRule"/>
</dbReference>
<dbReference type="NCBIfam" id="NF009488">
    <property type="entry name" value="PRK12850.1"/>
    <property type="match status" value="1"/>
</dbReference>
<feature type="binding site" evidence="7">
    <location>
        <position position="415"/>
    </location>
    <ligand>
        <name>ATP</name>
        <dbReference type="ChEBI" id="CHEBI:30616"/>
    </ligand>
</feature>
<evidence type="ECO:0000313" key="10">
    <source>
        <dbReference type="EMBL" id="MBB4002859.1"/>
    </source>
</evidence>
<dbReference type="Proteomes" id="UP000588647">
    <property type="component" value="Unassembled WGS sequence"/>
</dbReference>
<comment type="subcellular location">
    <subcellularLocation>
        <location evidence="7">Cytoplasm</location>
    </subcellularLocation>
</comment>
<proteinExistence type="inferred from homology"/>
<comment type="function">
    <text evidence="7 9">Together with its co-chaperonin GroES, plays an essential role in assisting protein folding. The GroEL-GroES system forms a nano-cage that allows encapsulation of the non-native substrate proteins and provides a physical environment optimized to promote and accelerate protein folding.</text>
</comment>
<dbReference type="SUPFAM" id="SSF54849">
    <property type="entry name" value="GroEL-intermediate domain like"/>
    <property type="match status" value="1"/>
</dbReference>
<dbReference type="NCBIfam" id="NF009487">
    <property type="entry name" value="PRK12849.1"/>
    <property type="match status" value="1"/>
</dbReference>
<dbReference type="PANTHER" id="PTHR45633">
    <property type="entry name" value="60 KDA HEAT SHOCK PROTEIN, MITOCHONDRIAL"/>
    <property type="match status" value="1"/>
</dbReference>
<evidence type="ECO:0000256" key="2">
    <source>
        <dbReference type="ARBA" id="ARBA00022490"/>
    </source>
</evidence>
<protein>
    <recommendedName>
        <fullName evidence="7">Chaperonin GroEL</fullName>
        <ecNumber evidence="7">5.6.1.7</ecNumber>
    </recommendedName>
    <alternativeName>
        <fullName evidence="7">60 kDa chaperonin</fullName>
    </alternativeName>
    <alternativeName>
        <fullName evidence="7">Chaperonin-60</fullName>
        <shortName evidence="7">Cpn60</shortName>
    </alternativeName>
</protein>
<dbReference type="InterPro" id="IPR001844">
    <property type="entry name" value="Cpn60/GroEL"/>
</dbReference>
<keyword evidence="5 7" id="KW-0143">Chaperone</keyword>
<dbReference type="NCBIfam" id="NF009489">
    <property type="entry name" value="PRK12851.1"/>
    <property type="match status" value="1"/>
</dbReference>
<evidence type="ECO:0000313" key="11">
    <source>
        <dbReference type="Proteomes" id="UP000588647"/>
    </source>
</evidence>
<name>A0A7W6HCW1_9HYPH</name>
<dbReference type="RefSeq" id="WP_183207395.1">
    <property type="nucleotide sequence ID" value="NZ_JAAAMM010000002.1"/>
</dbReference>
<reference evidence="10 11" key="1">
    <citation type="submission" date="2020-08" db="EMBL/GenBank/DDBJ databases">
        <title>Genomic Encyclopedia of Type Strains, Phase IV (KMG-IV): sequencing the most valuable type-strain genomes for metagenomic binning, comparative biology and taxonomic classification.</title>
        <authorList>
            <person name="Goeker M."/>
        </authorList>
    </citation>
    <scope>NUCLEOTIDE SEQUENCE [LARGE SCALE GENOMIC DNA]</scope>
    <source>
        <strain evidence="10 11">DSM 103570</strain>
    </source>
</reference>
<keyword evidence="2 7" id="KW-0963">Cytoplasm</keyword>
<dbReference type="GO" id="GO:0005737">
    <property type="term" value="C:cytoplasm"/>
    <property type="evidence" value="ECO:0007669"/>
    <property type="project" value="UniProtKB-SubCell"/>
</dbReference>
<evidence type="ECO:0000256" key="9">
    <source>
        <dbReference type="RuleBase" id="RU000419"/>
    </source>
</evidence>
<dbReference type="GO" id="GO:0140662">
    <property type="term" value="F:ATP-dependent protein folding chaperone"/>
    <property type="evidence" value="ECO:0007669"/>
    <property type="project" value="InterPro"/>
</dbReference>
<comment type="caution">
    <text evidence="10">The sequence shown here is derived from an EMBL/GenBank/DDBJ whole genome shotgun (WGS) entry which is preliminary data.</text>
</comment>
<organism evidence="10 11">
    <name type="scientific">Aurantimonas endophytica</name>
    <dbReference type="NCBI Taxonomy" id="1522175"/>
    <lineage>
        <taxon>Bacteria</taxon>
        <taxon>Pseudomonadati</taxon>
        <taxon>Pseudomonadota</taxon>
        <taxon>Alphaproteobacteria</taxon>
        <taxon>Hyphomicrobiales</taxon>
        <taxon>Aurantimonadaceae</taxon>
        <taxon>Aurantimonas</taxon>
    </lineage>
</organism>
<dbReference type="GO" id="GO:0051082">
    <property type="term" value="F:unfolded protein binding"/>
    <property type="evidence" value="ECO:0007669"/>
    <property type="project" value="UniProtKB-UniRule"/>
</dbReference>
<feature type="binding site" evidence="7">
    <location>
        <position position="495"/>
    </location>
    <ligand>
        <name>ATP</name>
        <dbReference type="ChEBI" id="CHEBI:30616"/>
    </ligand>
</feature>
<dbReference type="InterPro" id="IPR002423">
    <property type="entry name" value="Cpn60/GroEL/TCP-1"/>
</dbReference>
<gene>
    <name evidence="7" type="primary">groEL</name>
    <name evidence="7" type="synonym">groL</name>
    <name evidence="10" type="ORF">GGR03_001934</name>
</gene>
<accession>A0A7W6HCW1</accession>
<evidence type="ECO:0000256" key="5">
    <source>
        <dbReference type="ARBA" id="ARBA00023186"/>
    </source>
</evidence>
<dbReference type="InterPro" id="IPR027409">
    <property type="entry name" value="GroEL-like_apical_dom_sf"/>
</dbReference>
<dbReference type="HAMAP" id="MF_00600">
    <property type="entry name" value="CH60"/>
    <property type="match status" value="1"/>
</dbReference>
<dbReference type="InterPro" id="IPR027413">
    <property type="entry name" value="GROEL-like_equatorial_sf"/>
</dbReference>
<dbReference type="NCBIfam" id="TIGR02348">
    <property type="entry name" value="GroEL"/>
    <property type="match status" value="1"/>
</dbReference>
<dbReference type="EC" id="5.6.1.7" evidence="7"/>
<dbReference type="Gene3D" id="1.10.560.10">
    <property type="entry name" value="GroEL-like equatorial domain"/>
    <property type="match status" value="1"/>
</dbReference>
<evidence type="ECO:0000256" key="6">
    <source>
        <dbReference type="ARBA" id="ARBA00023235"/>
    </source>
</evidence>
<comment type="similarity">
    <text evidence="1 7 8">Belongs to the chaperonin (HSP60) family.</text>
</comment>
<dbReference type="EMBL" id="JACIEM010000002">
    <property type="protein sequence ID" value="MBB4002859.1"/>
    <property type="molecule type" value="Genomic_DNA"/>
</dbReference>
<sequence>MAAKEVKFGRDARERMLRGVDILADAVKVTLGPKGRNVVIDKSFGAPRITKDGVTVAKEIELEDKFENMGAQMVREVASKTNDKAGDGTTTATVLAQAIVREGGKAVAAGMNPMDVKRGIDMAVLKVVEALAAAARKIETSDEVAQVGTISANGEREIGEMIASAMQKVGNEGVITVEEAKTAETELEVVEGMQFDRGYLSPYFVTNAEKMVAELEDAYILLHEKKLSNLQALLPVLEQVVQSGKPLVIIAEDVEGEALATLVVNKLRGGLKIAAVKAPGFGDRRKAMLEDIAVLTGGQVISEDLGIKLENVTLDMLGRAKKVSITKENTTVVDGAGESEQIKARVGQIKAQIEETTSDYDREKLQERLAKLAGGVAVIRVGGATEVEVKEKKDRVDDALNATRAAVEEGIVAGGGVALLRASNALTITGNNQDQEAGITIVRRALQAPLRQIVTNAGAEGSIIVGKILDNDSVTFGYNAATGEYGDMIQMGIVDPVKVVRSALEDAASVAGLLVTTEAMISEAPKKESAGGGMPGGMGGGMGGMGGMDF</sequence>
<evidence type="ECO:0000256" key="3">
    <source>
        <dbReference type="ARBA" id="ARBA00022741"/>
    </source>
</evidence>